<name>A0A6P4HQ06_DROKI</name>
<keyword evidence="2" id="KW-1185">Reference proteome</keyword>
<evidence type="ECO:0000256" key="1">
    <source>
        <dbReference type="SAM" id="MobiDB-lite"/>
    </source>
</evidence>
<dbReference type="GeneID" id="108071415"/>
<dbReference type="Proteomes" id="UP001652661">
    <property type="component" value="Chromosome 3R"/>
</dbReference>
<proteinExistence type="predicted"/>
<feature type="region of interest" description="Disordered" evidence="1">
    <location>
        <begin position="1"/>
        <end position="120"/>
    </location>
</feature>
<organism evidence="2 3">
    <name type="scientific">Drosophila kikkawai</name>
    <name type="common">Fruit fly</name>
    <dbReference type="NCBI Taxonomy" id="30033"/>
    <lineage>
        <taxon>Eukaryota</taxon>
        <taxon>Metazoa</taxon>
        <taxon>Ecdysozoa</taxon>
        <taxon>Arthropoda</taxon>
        <taxon>Hexapoda</taxon>
        <taxon>Insecta</taxon>
        <taxon>Pterygota</taxon>
        <taxon>Neoptera</taxon>
        <taxon>Endopterygota</taxon>
        <taxon>Diptera</taxon>
        <taxon>Brachycera</taxon>
        <taxon>Muscomorpha</taxon>
        <taxon>Ephydroidea</taxon>
        <taxon>Drosophilidae</taxon>
        <taxon>Drosophila</taxon>
        <taxon>Sophophora</taxon>
    </lineage>
</organism>
<protein>
    <submittedName>
        <fullName evidence="3">Uncharacterized protein</fullName>
    </submittedName>
</protein>
<feature type="compositionally biased region" description="Basic residues" evidence="1">
    <location>
        <begin position="25"/>
        <end position="38"/>
    </location>
</feature>
<gene>
    <name evidence="3" type="primary">LOC108071415</name>
</gene>
<dbReference type="RefSeq" id="XP_017017650.1">
    <property type="nucleotide sequence ID" value="XM_017162161.2"/>
</dbReference>
<feature type="compositionally biased region" description="Polar residues" evidence="1">
    <location>
        <begin position="53"/>
        <end position="65"/>
    </location>
</feature>
<accession>A0A6P4HQ06</accession>
<evidence type="ECO:0000313" key="2">
    <source>
        <dbReference type="Proteomes" id="UP001652661"/>
    </source>
</evidence>
<evidence type="ECO:0000313" key="3">
    <source>
        <dbReference type="RefSeq" id="XP_017017650.1"/>
    </source>
</evidence>
<dbReference type="AlphaFoldDB" id="A0A6P4HQ06"/>
<sequence>MPPFRTRASENNNVRAGYVGEVRGRGRGRGRAGRRLRRLAPLAIRGPPDGDSEQANNSAEPTVASQADPIPHPEVPQQAQNSPDESVATEDEHVAIPEPLALPEGLQRANFPRRPSPESG</sequence>
<reference evidence="3" key="1">
    <citation type="submission" date="2025-08" db="UniProtKB">
        <authorList>
            <consortium name="RefSeq"/>
        </authorList>
    </citation>
    <scope>IDENTIFICATION</scope>
    <source>
        <strain evidence="3">14028-0561.14</strain>
        <tissue evidence="3">Whole fly</tissue>
    </source>
</reference>